<dbReference type="HOGENOM" id="CLU_000604_1_11_11"/>
<evidence type="ECO:0000256" key="2">
    <source>
        <dbReference type="ARBA" id="ARBA00022967"/>
    </source>
</evidence>
<dbReference type="PROSITE" id="PS00211">
    <property type="entry name" value="ABC_TRANSPORTER_1"/>
    <property type="match status" value="1"/>
</dbReference>
<dbReference type="InterPro" id="IPR003439">
    <property type="entry name" value="ABC_transporter-like_ATP-bd"/>
</dbReference>
<dbReference type="AlphaFoldDB" id="C7MPA3"/>
<proteinExistence type="predicted"/>
<sequence>MGVAIVRVHSFFEGSFHVLIHVLARISGRKRSGKTTRRYRTCLFAYIPQTHTPPFPFTVRDVVALGRTPYLGQFNRMGATDEAIVNECMERMGVDIWSDRPYTELSGGQQQLALIARALAQQPQLLIMDEPTASLDFGNQQLVLRQVRQLTEDGMGVLMVTHDPSHALACAHHVVIMEAGTVTAEGTPRDVVDTACLERIYHADVQVMDVQVPKGIQRVCVPLIGETLT</sequence>
<dbReference type="EMBL" id="CP001682">
    <property type="protein sequence ID" value="ACU94743.1"/>
    <property type="molecule type" value="Genomic_DNA"/>
</dbReference>
<dbReference type="STRING" id="469378.Ccur_10520"/>
<keyword evidence="1" id="KW-0813">Transport</keyword>
<protein>
    <submittedName>
        <fullName evidence="4">ABC-type cobalamin/Fe3+-siderophore transport system, ATPase component</fullName>
    </submittedName>
</protein>
<evidence type="ECO:0000256" key="1">
    <source>
        <dbReference type="ARBA" id="ARBA00022448"/>
    </source>
</evidence>
<keyword evidence="5" id="KW-1185">Reference proteome</keyword>
<dbReference type="PANTHER" id="PTHR42794">
    <property type="entry name" value="HEMIN IMPORT ATP-BINDING PROTEIN HMUV"/>
    <property type="match status" value="1"/>
</dbReference>
<dbReference type="OrthoDB" id="5296765at2"/>
<dbReference type="SUPFAM" id="SSF52540">
    <property type="entry name" value="P-loop containing nucleoside triphosphate hydrolases"/>
    <property type="match status" value="1"/>
</dbReference>
<dbReference type="GO" id="GO:0016887">
    <property type="term" value="F:ATP hydrolysis activity"/>
    <property type="evidence" value="ECO:0007669"/>
    <property type="project" value="InterPro"/>
</dbReference>
<dbReference type="InterPro" id="IPR017871">
    <property type="entry name" value="ABC_transporter-like_CS"/>
</dbReference>
<dbReference type="Pfam" id="PF00005">
    <property type="entry name" value="ABC_tran"/>
    <property type="match status" value="1"/>
</dbReference>
<feature type="domain" description="ABC transporter" evidence="3">
    <location>
        <begin position="3"/>
        <end position="204"/>
    </location>
</feature>
<dbReference type="InterPro" id="IPR027417">
    <property type="entry name" value="P-loop_NTPase"/>
</dbReference>
<dbReference type="Proteomes" id="UP000000954">
    <property type="component" value="Chromosome"/>
</dbReference>
<dbReference type="PANTHER" id="PTHR42794:SF1">
    <property type="entry name" value="HEMIN IMPORT ATP-BINDING PROTEIN HMUV"/>
    <property type="match status" value="1"/>
</dbReference>
<gene>
    <name evidence="4" type="ordered locus">Ccur_10520</name>
</gene>
<evidence type="ECO:0000313" key="5">
    <source>
        <dbReference type="Proteomes" id="UP000000954"/>
    </source>
</evidence>
<dbReference type="KEGG" id="ccu:Ccur_10520"/>
<keyword evidence="2" id="KW-1278">Translocase</keyword>
<dbReference type="PROSITE" id="PS50893">
    <property type="entry name" value="ABC_TRANSPORTER_2"/>
    <property type="match status" value="1"/>
</dbReference>
<dbReference type="GO" id="GO:0005524">
    <property type="term" value="F:ATP binding"/>
    <property type="evidence" value="ECO:0007669"/>
    <property type="project" value="InterPro"/>
</dbReference>
<dbReference type="RefSeq" id="WP_012803428.1">
    <property type="nucleotide sequence ID" value="NC_013170.1"/>
</dbReference>
<evidence type="ECO:0000259" key="3">
    <source>
        <dbReference type="PROSITE" id="PS50893"/>
    </source>
</evidence>
<dbReference type="Gene3D" id="3.40.50.300">
    <property type="entry name" value="P-loop containing nucleotide triphosphate hydrolases"/>
    <property type="match status" value="1"/>
</dbReference>
<name>C7MPA3_CRYCD</name>
<organism evidence="4 5">
    <name type="scientific">Cryptobacterium curtum (strain ATCC 700683 / DSM 15641 / CCUG 43107 / 12-3)</name>
    <dbReference type="NCBI Taxonomy" id="469378"/>
    <lineage>
        <taxon>Bacteria</taxon>
        <taxon>Bacillati</taxon>
        <taxon>Actinomycetota</taxon>
        <taxon>Coriobacteriia</taxon>
        <taxon>Eggerthellales</taxon>
        <taxon>Eggerthellaceae</taxon>
        <taxon>Cryptobacterium</taxon>
    </lineage>
</organism>
<reference evidence="4 5" key="1">
    <citation type="journal article" date="2009" name="Stand. Genomic Sci.">
        <title>Complete genome sequence of Cryptobacterium curtum type strain (12-3).</title>
        <authorList>
            <person name="Mavrommatis K."/>
            <person name="Pukall R."/>
            <person name="Rohde C."/>
            <person name="Chen F."/>
            <person name="Sims D."/>
            <person name="Brettin T."/>
            <person name="Kuske C."/>
            <person name="Detter J.C."/>
            <person name="Han C."/>
            <person name="Lapidus A."/>
            <person name="Copeland A."/>
            <person name="Glavina Del Rio T."/>
            <person name="Nolan M."/>
            <person name="Lucas S."/>
            <person name="Tice H."/>
            <person name="Cheng J.F."/>
            <person name="Bruce D."/>
            <person name="Goodwin L."/>
            <person name="Pitluck S."/>
            <person name="Ovchinnikova G."/>
            <person name="Pati A."/>
            <person name="Ivanova N."/>
            <person name="Chen A."/>
            <person name="Palaniappan K."/>
            <person name="Chain P."/>
            <person name="D'haeseleer P."/>
            <person name="Goker M."/>
            <person name="Bristow J."/>
            <person name="Eisen J.A."/>
            <person name="Markowitz V."/>
            <person name="Hugenholtz P."/>
            <person name="Rohde M."/>
            <person name="Klenk H.P."/>
            <person name="Kyrpides N.C."/>
        </authorList>
    </citation>
    <scope>NUCLEOTIDE SEQUENCE [LARGE SCALE GENOMIC DNA]</scope>
    <source>
        <strain evidence="5">ATCC 700683 / DSM 15641 / 12-3</strain>
    </source>
</reference>
<accession>C7MPA3</accession>
<dbReference type="eggNOG" id="COG1120">
    <property type="taxonomic scope" value="Bacteria"/>
</dbReference>
<evidence type="ECO:0000313" key="4">
    <source>
        <dbReference type="EMBL" id="ACU94743.1"/>
    </source>
</evidence>